<protein>
    <submittedName>
        <fullName evidence="7">Light dependent period modulator LdpA</fullName>
    </submittedName>
</protein>
<dbReference type="Pfam" id="PF12617">
    <property type="entry name" value="LdpA_C"/>
    <property type="match status" value="1"/>
</dbReference>
<feature type="domain" description="4Fe-4S ferredoxin-type" evidence="6">
    <location>
        <begin position="83"/>
        <end position="109"/>
    </location>
</feature>
<dbReference type="OrthoDB" id="9789030at2"/>
<dbReference type="Proteomes" id="UP000030598">
    <property type="component" value="Unassembled WGS sequence"/>
</dbReference>
<dbReference type="STRING" id="59925.EU91_1726"/>
<organism evidence="7 8">
    <name type="scientific">Prochlorococcus marinus str. GP2</name>
    <dbReference type="NCBI Taxonomy" id="59925"/>
    <lineage>
        <taxon>Bacteria</taxon>
        <taxon>Bacillati</taxon>
        <taxon>Cyanobacteriota</taxon>
        <taxon>Cyanophyceae</taxon>
        <taxon>Synechococcales</taxon>
        <taxon>Prochlorococcaceae</taxon>
        <taxon>Prochlorococcus</taxon>
    </lineage>
</organism>
<keyword evidence="2" id="KW-0004">4Fe-4S</keyword>
<dbReference type="GO" id="GO:0051539">
    <property type="term" value="F:4 iron, 4 sulfur cluster binding"/>
    <property type="evidence" value="ECO:0007669"/>
    <property type="project" value="UniProtKB-KW"/>
</dbReference>
<dbReference type="InterPro" id="IPR050157">
    <property type="entry name" value="PSI_iron-sulfur_center"/>
</dbReference>
<sequence length="335" mass="37366">MITTKNTKDKWIKLICGASNEDIVAIEDLCAIYTAAGVDYIDVAAEESIVHAAKKGIEWAKKVFENSPGLMISISDGNDIHFRKAKFDPLKCPPNCPRPCEKACPTFAIDNSGIKKSKCYGCGRCLNSCPLNLISEYEYNLSKDDLGSTLQRIKPNAVEIHTEINRLESFAKVVRILESSEIKLDKLSISCGLNQSFKKSQEPEDLLKALWERYEIIKKLDIPLIWQLDGRPMSGDLAPSTSRDTVKLFEKIGSNLPPGLIQLAGGTNEKTHEFLNSNNLPDGIAFGSAARKIMQPLIELAHKNNKKLYEYPETMALAIKKAKKFLEPWKSSSFK</sequence>
<evidence type="ECO:0000256" key="5">
    <source>
        <dbReference type="ARBA" id="ARBA00023014"/>
    </source>
</evidence>
<dbReference type="eggNOG" id="COG1149">
    <property type="taxonomic scope" value="Bacteria"/>
</dbReference>
<evidence type="ECO:0000313" key="7">
    <source>
        <dbReference type="EMBL" id="KGF85623.1"/>
    </source>
</evidence>
<evidence type="ECO:0000256" key="2">
    <source>
        <dbReference type="ARBA" id="ARBA00022485"/>
    </source>
</evidence>
<evidence type="ECO:0000256" key="1">
    <source>
        <dbReference type="ARBA" id="ARBA00001966"/>
    </source>
</evidence>
<dbReference type="InterPro" id="IPR017896">
    <property type="entry name" value="4Fe4S_Fe-S-bd"/>
</dbReference>
<dbReference type="InterPro" id="IPR057431">
    <property type="entry name" value="LdpA_Fe-S-bd"/>
</dbReference>
<keyword evidence="5" id="KW-0411">Iron-sulfur</keyword>
<dbReference type="PANTHER" id="PTHR24960">
    <property type="entry name" value="PHOTOSYSTEM I IRON-SULFUR CENTER-RELATED"/>
    <property type="match status" value="1"/>
</dbReference>
<dbReference type="InterPro" id="IPR021039">
    <property type="entry name" value="Fe-S-bd_prot_LdpA_C"/>
</dbReference>
<evidence type="ECO:0000259" key="6">
    <source>
        <dbReference type="PROSITE" id="PS51379"/>
    </source>
</evidence>
<evidence type="ECO:0000313" key="8">
    <source>
        <dbReference type="Proteomes" id="UP000030598"/>
    </source>
</evidence>
<dbReference type="PROSITE" id="PS51379">
    <property type="entry name" value="4FE4S_FER_2"/>
    <property type="match status" value="2"/>
</dbReference>
<comment type="caution">
    <text evidence="7">The sequence shown here is derived from an EMBL/GenBank/DDBJ whole genome shotgun (WGS) entry which is preliminary data.</text>
</comment>
<keyword evidence="3" id="KW-0479">Metal-binding</keyword>
<dbReference type="Gene3D" id="3.30.70.20">
    <property type="match status" value="1"/>
</dbReference>
<dbReference type="EMBL" id="JNAH01000008">
    <property type="protein sequence ID" value="KGF85623.1"/>
    <property type="molecule type" value="Genomic_DNA"/>
</dbReference>
<evidence type="ECO:0000256" key="4">
    <source>
        <dbReference type="ARBA" id="ARBA00023004"/>
    </source>
</evidence>
<evidence type="ECO:0000256" key="3">
    <source>
        <dbReference type="ARBA" id="ARBA00022723"/>
    </source>
</evidence>
<keyword evidence="4" id="KW-0408">Iron</keyword>
<name>A0A0A1ZBI6_PROMR</name>
<dbReference type="SUPFAM" id="SSF54862">
    <property type="entry name" value="4Fe-4S ferredoxins"/>
    <property type="match status" value="1"/>
</dbReference>
<dbReference type="PANTHER" id="PTHR24960:SF79">
    <property type="entry name" value="PHOTOSYSTEM I IRON-SULFUR CENTER"/>
    <property type="match status" value="1"/>
</dbReference>
<reference evidence="8" key="1">
    <citation type="journal article" date="2014" name="Sci. Data">
        <title>Genomes of diverse isolates of the marine cyanobacterium Prochlorococcus.</title>
        <authorList>
            <person name="Biller S."/>
            <person name="Berube P."/>
            <person name="Thompson J."/>
            <person name="Kelly L."/>
            <person name="Roggensack S."/>
            <person name="Awad L."/>
            <person name="Roache-Johnson K."/>
            <person name="Ding H."/>
            <person name="Giovannoni S.J."/>
            <person name="Moore L.R."/>
            <person name="Chisholm S.W."/>
        </authorList>
    </citation>
    <scope>NUCLEOTIDE SEQUENCE [LARGE SCALE GENOMIC DNA]</scope>
    <source>
        <strain evidence="8">GP2</strain>
    </source>
</reference>
<dbReference type="PROSITE" id="PS00198">
    <property type="entry name" value="4FE4S_FER_1"/>
    <property type="match status" value="1"/>
</dbReference>
<dbReference type="AlphaFoldDB" id="A0A0A1ZBI6"/>
<accession>A0A0A1ZBI6</accession>
<dbReference type="InterPro" id="IPR017900">
    <property type="entry name" value="4Fe4S_Fe_S_CS"/>
</dbReference>
<comment type="cofactor">
    <cofactor evidence="1">
        <name>[4Fe-4S] cluster</name>
        <dbReference type="ChEBI" id="CHEBI:49883"/>
    </cofactor>
</comment>
<dbReference type="Pfam" id="PF25160">
    <property type="entry name" value="LdpA_Fe-S-bd"/>
    <property type="match status" value="1"/>
</dbReference>
<dbReference type="RefSeq" id="WP_032525075.1">
    <property type="nucleotide sequence ID" value="NZ_CP138934.1"/>
</dbReference>
<gene>
    <name evidence="7" type="ORF">EU91_1726</name>
</gene>
<proteinExistence type="predicted"/>
<dbReference type="GO" id="GO:0046872">
    <property type="term" value="F:metal ion binding"/>
    <property type="evidence" value="ECO:0007669"/>
    <property type="project" value="UniProtKB-KW"/>
</dbReference>
<feature type="domain" description="4Fe-4S ferredoxin-type" evidence="6">
    <location>
        <begin position="110"/>
        <end position="139"/>
    </location>
</feature>